<gene>
    <name evidence="2" type="ORF">ERS008472_03809</name>
</gene>
<evidence type="ECO:0008006" key="4">
    <source>
        <dbReference type="Google" id="ProtNLM"/>
    </source>
</evidence>
<keyword evidence="1" id="KW-0732">Signal</keyword>
<keyword evidence="3" id="KW-1185">Reference proteome</keyword>
<feature type="signal peptide" evidence="1">
    <location>
        <begin position="1"/>
        <end position="37"/>
    </location>
</feature>
<evidence type="ECO:0000313" key="3">
    <source>
        <dbReference type="Proteomes" id="UP000041882"/>
    </source>
</evidence>
<dbReference type="Proteomes" id="UP000041882">
    <property type="component" value="Unassembled WGS sequence"/>
</dbReference>
<dbReference type="EMBL" id="CQAW01000024">
    <property type="protein sequence ID" value="CNI31044.1"/>
    <property type="molecule type" value="Genomic_DNA"/>
</dbReference>
<protein>
    <recommendedName>
        <fullName evidence="4">Fimbrial protein</fullName>
    </recommendedName>
</protein>
<dbReference type="RefSeq" id="WP_050116343.1">
    <property type="nucleotide sequence ID" value="NZ_CQAW01000024.1"/>
</dbReference>
<sequence length="375" mass="39517">MKIIKYVDTLRQAGVKRAIAGLSLAALLVTCLPAAQAEKITIGKGAGIVWEGLPINKSETKVTTYISMKPKWGIVAVSTIDTRCMLPDALTNIMGIDTVKIADGIGIAPRVNASATYKIQANNATETLSGTIGVDGTSATTSGGGQVTGKGFAWCLPPRESADNNFYQKDKERTVTLNGTWVIVADGHQTSHDNIAIPPLYFGSYTAVNYGDISVPISPTNLTLRVSTLECTVATPKLIDFGSVEYNKKADAELGIITSPMSTTCTQDDNFITADINVQFRGISGQYKGTPSHLALNEGGGYITGEIKDTNAKNGACAGGGGISFDNSVIKLGEIKDSEPSKTFNNPVTWRLCSGGDDLPDGAVTASTEMMVTFN</sequence>
<proteinExistence type="predicted"/>
<evidence type="ECO:0000313" key="2">
    <source>
        <dbReference type="EMBL" id="CNI31044.1"/>
    </source>
</evidence>
<accession>A0A0T9QVL8</accession>
<feature type="chain" id="PRO_5006695709" description="Fimbrial protein" evidence="1">
    <location>
        <begin position="38"/>
        <end position="375"/>
    </location>
</feature>
<evidence type="ECO:0000256" key="1">
    <source>
        <dbReference type="SAM" id="SignalP"/>
    </source>
</evidence>
<organism evidence="2 3">
    <name type="scientific">Yersinia thracica</name>
    <dbReference type="NCBI Taxonomy" id="2890319"/>
    <lineage>
        <taxon>Bacteria</taxon>
        <taxon>Pseudomonadati</taxon>
        <taxon>Pseudomonadota</taxon>
        <taxon>Gammaproteobacteria</taxon>
        <taxon>Enterobacterales</taxon>
        <taxon>Yersiniaceae</taxon>
        <taxon>Yersinia</taxon>
    </lineage>
</organism>
<dbReference type="AlphaFoldDB" id="A0A0T9QVL8"/>
<name>A0A0T9QVL8_9GAMM</name>
<reference evidence="3" key="1">
    <citation type="submission" date="2015-03" db="EMBL/GenBank/DDBJ databases">
        <authorList>
            <consortium name="Pathogen Informatics"/>
            <person name="Murphy D."/>
        </authorList>
    </citation>
    <scope>NUCLEOTIDE SEQUENCE [LARGE SCALE GENOMIC DNA]</scope>
    <source>
        <strain evidence="3">IP6945</strain>
    </source>
</reference>